<evidence type="ECO:0000313" key="9">
    <source>
        <dbReference type="EMBL" id="SDS18611.1"/>
    </source>
</evidence>
<dbReference type="EMBL" id="LT629749">
    <property type="protein sequence ID" value="SDS18611.1"/>
    <property type="molecule type" value="Genomic_DNA"/>
</dbReference>
<dbReference type="Proteomes" id="UP000199092">
    <property type="component" value="Chromosome I"/>
</dbReference>
<dbReference type="InterPro" id="IPR000515">
    <property type="entry name" value="MetI-like"/>
</dbReference>
<keyword evidence="3" id="KW-1003">Cell membrane</keyword>
<evidence type="ECO:0000256" key="1">
    <source>
        <dbReference type="ARBA" id="ARBA00004651"/>
    </source>
</evidence>
<evidence type="ECO:0000259" key="8">
    <source>
        <dbReference type="PROSITE" id="PS50928"/>
    </source>
</evidence>
<dbReference type="InterPro" id="IPR050366">
    <property type="entry name" value="BP-dependent_transpt_permease"/>
</dbReference>
<accession>A0A1H1Q524</accession>
<dbReference type="RefSeq" id="WP_091411152.1">
    <property type="nucleotide sequence ID" value="NZ_LT629749.1"/>
</dbReference>
<dbReference type="InterPro" id="IPR035906">
    <property type="entry name" value="MetI-like_sf"/>
</dbReference>
<comment type="similarity">
    <text evidence="7">Belongs to the binding-protein-dependent transport system permease family.</text>
</comment>
<evidence type="ECO:0000256" key="5">
    <source>
        <dbReference type="ARBA" id="ARBA00022989"/>
    </source>
</evidence>
<keyword evidence="4 7" id="KW-0812">Transmembrane</keyword>
<protein>
    <submittedName>
        <fullName evidence="9">Peptide/nickel transport system permease protein</fullName>
    </submittedName>
</protein>
<dbReference type="OrthoDB" id="8906042at2"/>
<evidence type="ECO:0000256" key="6">
    <source>
        <dbReference type="ARBA" id="ARBA00023136"/>
    </source>
</evidence>
<keyword evidence="6 7" id="KW-0472">Membrane</keyword>
<feature type="transmembrane region" description="Helical" evidence="7">
    <location>
        <begin position="142"/>
        <end position="161"/>
    </location>
</feature>
<name>A0A1H1Q524_9ACTN</name>
<dbReference type="PANTHER" id="PTHR43386:SF1">
    <property type="entry name" value="D,D-DIPEPTIDE TRANSPORT SYSTEM PERMEASE PROTEIN DDPC-RELATED"/>
    <property type="match status" value="1"/>
</dbReference>
<keyword evidence="2 7" id="KW-0813">Transport</keyword>
<dbReference type="STRING" id="546871.SAMN04488543_1239"/>
<dbReference type="GO" id="GO:0005886">
    <property type="term" value="C:plasma membrane"/>
    <property type="evidence" value="ECO:0007669"/>
    <property type="project" value="UniProtKB-SubCell"/>
</dbReference>
<dbReference type="PANTHER" id="PTHR43386">
    <property type="entry name" value="OLIGOPEPTIDE TRANSPORT SYSTEM PERMEASE PROTEIN APPC"/>
    <property type="match status" value="1"/>
</dbReference>
<dbReference type="SUPFAM" id="SSF161098">
    <property type="entry name" value="MetI-like"/>
    <property type="match status" value="1"/>
</dbReference>
<dbReference type="Gene3D" id="1.10.3720.10">
    <property type="entry name" value="MetI-like"/>
    <property type="match status" value="1"/>
</dbReference>
<feature type="transmembrane region" description="Helical" evidence="7">
    <location>
        <begin position="200"/>
        <end position="225"/>
    </location>
</feature>
<evidence type="ECO:0000256" key="3">
    <source>
        <dbReference type="ARBA" id="ARBA00022475"/>
    </source>
</evidence>
<dbReference type="CDD" id="cd06261">
    <property type="entry name" value="TM_PBP2"/>
    <property type="match status" value="1"/>
</dbReference>
<sequence>MTVPVLAPVQTSSRLRRVSQVAALVTLVLFVLLLVAPGALAHTPPNTTTDAFLAPPSGDHWFGTDQLGRDVLSRTVFGARPVLLASLLGVLVAMAAGVAVGIVAGTAPRWLNAVLMRAVDVLLALPVLLIALILIATAGSGIRSIVAAIAVAFAPGFARVVEASVRKLRTAEYVEASQVFGSTGLRTAVRHLLPNLMTEVVVLGSSAVGWAVLTATTLSFLGLGVELPAPDWGSDLAAGATSLSTAWWLSSFPGLAITLTILLANFSGDYLMGALDPREGVRLRQGVRTFLGNRAPRVVPPATATATTTNGAAR</sequence>
<proteinExistence type="inferred from homology"/>
<keyword evidence="5 7" id="KW-1133">Transmembrane helix</keyword>
<gene>
    <name evidence="9" type="ORF">SAMN04488543_1239</name>
</gene>
<evidence type="ECO:0000256" key="4">
    <source>
        <dbReference type="ARBA" id="ARBA00022692"/>
    </source>
</evidence>
<dbReference type="AlphaFoldDB" id="A0A1H1Q524"/>
<comment type="subcellular location">
    <subcellularLocation>
        <location evidence="1 7">Cell membrane</location>
        <topology evidence="1 7">Multi-pass membrane protein</topology>
    </subcellularLocation>
</comment>
<dbReference type="PROSITE" id="PS50928">
    <property type="entry name" value="ABC_TM1"/>
    <property type="match status" value="1"/>
</dbReference>
<organism evidence="9 10">
    <name type="scientific">Friedmanniella luteola</name>
    <dbReference type="NCBI Taxonomy" id="546871"/>
    <lineage>
        <taxon>Bacteria</taxon>
        <taxon>Bacillati</taxon>
        <taxon>Actinomycetota</taxon>
        <taxon>Actinomycetes</taxon>
        <taxon>Propionibacteriales</taxon>
        <taxon>Nocardioidaceae</taxon>
        <taxon>Friedmanniella</taxon>
    </lineage>
</organism>
<feature type="transmembrane region" description="Helical" evidence="7">
    <location>
        <begin position="114"/>
        <end position="136"/>
    </location>
</feature>
<evidence type="ECO:0000313" key="10">
    <source>
        <dbReference type="Proteomes" id="UP000199092"/>
    </source>
</evidence>
<dbReference type="Pfam" id="PF00528">
    <property type="entry name" value="BPD_transp_1"/>
    <property type="match status" value="1"/>
</dbReference>
<feature type="domain" description="ABC transmembrane type-1" evidence="8">
    <location>
        <begin position="79"/>
        <end position="268"/>
    </location>
</feature>
<feature type="transmembrane region" description="Helical" evidence="7">
    <location>
        <begin position="82"/>
        <end position="107"/>
    </location>
</feature>
<reference evidence="9 10" key="1">
    <citation type="submission" date="2016-10" db="EMBL/GenBank/DDBJ databases">
        <authorList>
            <person name="de Groot N.N."/>
        </authorList>
    </citation>
    <scope>NUCLEOTIDE SEQUENCE [LARGE SCALE GENOMIC DNA]</scope>
    <source>
        <strain evidence="9 10">DSM 21741</strain>
    </source>
</reference>
<dbReference type="GO" id="GO:0055085">
    <property type="term" value="P:transmembrane transport"/>
    <property type="evidence" value="ECO:0007669"/>
    <property type="project" value="InterPro"/>
</dbReference>
<evidence type="ECO:0000256" key="2">
    <source>
        <dbReference type="ARBA" id="ARBA00022448"/>
    </source>
</evidence>
<feature type="transmembrane region" description="Helical" evidence="7">
    <location>
        <begin position="245"/>
        <end position="266"/>
    </location>
</feature>
<evidence type="ECO:0000256" key="7">
    <source>
        <dbReference type="RuleBase" id="RU363032"/>
    </source>
</evidence>
<keyword evidence="10" id="KW-1185">Reference proteome</keyword>